<evidence type="ECO:0000313" key="2">
    <source>
        <dbReference type="EMBL" id="PWR75018.1"/>
    </source>
</evidence>
<organism evidence="2 3">
    <name type="scientific">Methanospirillum stamsii</name>
    <dbReference type="NCBI Taxonomy" id="1277351"/>
    <lineage>
        <taxon>Archaea</taxon>
        <taxon>Methanobacteriati</taxon>
        <taxon>Methanobacteriota</taxon>
        <taxon>Stenosarchaea group</taxon>
        <taxon>Methanomicrobia</taxon>
        <taxon>Methanomicrobiales</taxon>
        <taxon>Methanospirillaceae</taxon>
        <taxon>Methanospirillum</taxon>
    </lineage>
</organism>
<evidence type="ECO:0000259" key="1">
    <source>
        <dbReference type="Pfam" id="PF01882"/>
    </source>
</evidence>
<comment type="caution">
    <text evidence="2">The sequence shown here is derived from an EMBL/GenBank/DDBJ whole genome shotgun (WGS) entry which is preliminary data.</text>
</comment>
<protein>
    <submittedName>
        <fullName evidence="2">DUF58 domain-containing protein</fullName>
    </submittedName>
</protein>
<dbReference type="Proteomes" id="UP000245934">
    <property type="component" value="Unassembled WGS sequence"/>
</dbReference>
<dbReference type="InterPro" id="IPR002881">
    <property type="entry name" value="DUF58"/>
</dbReference>
<dbReference type="InterPro" id="IPR036465">
    <property type="entry name" value="vWFA_dom_sf"/>
</dbReference>
<dbReference type="GeneID" id="97611099"/>
<accession>A0A2V2NF47</accession>
<dbReference type="SUPFAM" id="SSF53300">
    <property type="entry name" value="vWA-like"/>
    <property type="match status" value="1"/>
</dbReference>
<gene>
    <name evidence="2" type="ORF">DLD82_07295</name>
</gene>
<evidence type="ECO:0000313" key="3">
    <source>
        <dbReference type="Proteomes" id="UP000245934"/>
    </source>
</evidence>
<name>A0A2V2NF47_9EURY</name>
<dbReference type="EMBL" id="QGMZ01000014">
    <property type="protein sequence ID" value="PWR75018.1"/>
    <property type="molecule type" value="Genomic_DNA"/>
</dbReference>
<dbReference type="RefSeq" id="WP_109940449.1">
    <property type="nucleotide sequence ID" value="NZ_CP176366.1"/>
</dbReference>
<dbReference type="PANTHER" id="PTHR33608:SF6">
    <property type="entry name" value="BLL2464 PROTEIN"/>
    <property type="match status" value="1"/>
</dbReference>
<dbReference type="Pfam" id="PF01882">
    <property type="entry name" value="DUF58"/>
    <property type="match status" value="1"/>
</dbReference>
<keyword evidence="3" id="KW-1185">Reference proteome</keyword>
<proteinExistence type="predicted"/>
<sequence>MPDNDTYSELIQKIRTIDILTRARVSGQQAGVHISLFKGQGVEFSDIREYIAGDDIRAIDWKITARYNIPYVKEFVEERDHILYLIADVSGSGSFGSKVSKFSTLLSVLATLAFSAVNYHDRVGLILVSDRIEKFIPARSGRNHVIHLLQSVITHKSESRGSDLRPALHLILQQVRRMSTVVLLSDFFTPDCSRELSMVKRHHDLLSIRVSDPREGELPDVGLIELEDAETGEQILVDTSDPAIRDLYMEASANHHNEVSLMMKKYKIPFVNIRSGEDFVPLLKHLMMARPGGEL</sequence>
<reference evidence="2 3" key="1">
    <citation type="submission" date="2018-05" db="EMBL/GenBank/DDBJ databases">
        <title>Draft genome of Methanospirillum stamsii Pt1.</title>
        <authorList>
            <person name="Dueholm M.S."/>
            <person name="Nielsen P.H."/>
            <person name="Bakmann L.F."/>
            <person name="Otzen D.E."/>
        </authorList>
    </citation>
    <scope>NUCLEOTIDE SEQUENCE [LARGE SCALE GENOMIC DNA]</scope>
    <source>
        <strain evidence="2 3">Pt1</strain>
    </source>
</reference>
<dbReference type="Gene3D" id="3.40.50.410">
    <property type="entry name" value="von Willebrand factor, type A domain"/>
    <property type="match status" value="1"/>
</dbReference>
<feature type="domain" description="DUF58" evidence="1">
    <location>
        <begin position="46"/>
        <end position="257"/>
    </location>
</feature>
<dbReference type="OrthoDB" id="3263at2157"/>
<dbReference type="AlphaFoldDB" id="A0A2V2NF47"/>
<dbReference type="PANTHER" id="PTHR33608">
    <property type="entry name" value="BLL2464 PROTEIN"/>
    <property type="match status" value="1"/>
</dbReference>